<comment type="subunit">
    <text evidence="3 9">Heterohexamer of two alpha and four beta subunits.</text>
</comment>
<dbReference type="GO" id="GO:0016272">
    <property type="term" value="C:prefoldin complex"/>
    <property type="evidence" value="ECO:0007669"/>
    <property type="project" value="UniProtKB-UniRule"/>
</dbReference>
<feature type="coiled-coil region" evidence="10">
    <location>
        <begin position="38"/>
        <end position="75"/>
    </location>
</feature>
<gene>
    <name evidence="9" type="primary">pfdB</name>
    <name evidence="11" type="ORF">SBU_000872</name>
</gene>
<comment type="subcellular location">
    <subcellularLocation>
        <location evidence="1 9">Cytoplasm</location>
    </subcellularLocation>
</comment>
<dbReference type="InterPro" id="IPR012713">
    <property type="entry name" value="PfdB"/>
</dbReference>
<evidence type="ECO:0000313" key="11">
    <source>
        <dbReference type="EMBL" id="OFV66330.1"/>
    </source>
</evidence>
<dbReference type="InterPro" id="IPR009053">
    <property type="entry name" value="Prefoldin"/>
</dbReference>
<dbReference type="HAMAP" id="MF_00307">
    <property type="entry name" value="PfdB"/>
    <property type="match status" value="1"/>
</dbReference>
<dbReference type="GO" id="GO:0005737">
    <property type="term" value="C:cytoplasm"/>
    <property type="evidence" value="ECO:0007669"/>
    <property type="project" value="UniProtKB-SubCell"/>
</dbReference>
<accession>A0A1F2P511</accession>
<evidence type="ECO:0000256" key="10">
    <source>
        <dbReference type="SAM" id="Coils"/>
    </source>
</evidence>
<sequence length="86" mass="9846">MLREIDGALEELDKVEDDAVVYRNLGEILIKSDKDTVKSDLTEKKETFDLRLKTIERQEERVQKRFQQLQEQVRQALGGPGGGMAV</sequence>
<comment type="function">
    <text evidence="7 9">Molecular chaperone capable of stabilizing a range of proteins. Seems to fulfill an ATP-independent, HSP70-like function in archaeal de novo protein folding.</text>
</comment>
<evidence type="ECO:0000256" key="9">
    <source>
        <dbReference type="HAMAP-Rule" id="MF_00307"/>
    </source>
</evidence>
<reference evidence="11" key="1">
    <citation type="submission" date="2016-05" db="EMBL/GenBank/DDBJ databases">
        <title>Microbial consortia oxidize butane by reversing methanogenesis.</title>
        <authorList>
            <person name="Laso-Perez R."/>
            <person name="Richter M."/>
            <person name="Wegener G."/>
            <person name="Musat F."/>
        </authorList>
    </citation>
    <scope>NUCLEOTIDE SEQUENCE [LARGE SCALE GENOMIC DNA]</scope>
    <source>
        <strain evidence="11">BOX1</strain>
    </source>
</reference>
<organism evidence="11 12">
    <name type="scientific">Candidatus Syntropharchaeum butanivorans</name>
    <dbReference type="NCBI Taxonomy" id="1839936"/>
    <lineage>
        <taxon>Archaea</taxon>
        <taxon>Methanobacteriati</taxon>
        <taxon>Methanobacteriota</taxon>
        <taxon>Stenosarchaea group</taxon>
        <taxon>Methanomicrobia</taxon>
        <taxon>Methanosarcinales</taxon>
        <taxon>ANME-2 cluster</taxon>
        <taxon>Candidatus Syntropharchaeum</taxon>
    </lineage>
</organism>
<dbReference type="STRING" id="1839936.SBU_000872"/>
<evidence type="ECO:0000256" key="7">
    <source>
        <dbReference type="ARBA" id="ARBA00025077"/>
    </source>
</evidence>
<protein>
    <recommendedName>
        <fullName evidence="4 9">Prefoldin subunit beta</fullName>
    </recommendedName>
    <alternativeName>
        <fullName evidence="8 9">GimC subunit beta</fullName>
    </alternativeName>
</protein>
<keyword evidence="10" id="KW-0175">Coiled coil</keyword>
<dbReference type="CDD" id="cd23162">
    <property type="entry name" value="Prefoldin_beta_GimC"/>
    <property type="match status" value="1"/>
</dbReference>
<comment type="similarity">
    <text evidence="2 9">Belongs to the prefoldin subunit beta family.</text>
</comment>
<dbReference type="SUPFAM" id="SSF46579">
    <property type="entry name" value="Prefoldin"/>
    <property type="match status" value="1"/>
</dbReference>
<dbReference type="GO" id="GO:0006457">
    <property type="term" value="P:protein folding"/>
    <property type="evidence" value="ECO:0007669"/>
    <property type="project" value="UniProtKB-UniRule"/>
</dbReference>
<evidence type="ECO:0000256" key="2">
    <source>
        <dbReference type="ARBA" id="ARBA00008045"/>
    </source>
</evidence>
<evidence type="ECO:0000313" key="12">
    <source>
        <dbReference type="Proteomes" id="UP000185779"/>
    </source>
</evidence>
<evidence type="ECO:0000256" key="5">
    <source>
        <dbReference type="ARBA" id="ARBA00022490"/>
    </source>
</evidence>
<dbReference type="GO" id="GO:0051082">
    <property type="term" value="F:unfolded protein binding"/>
    <property type="evidence" value="ECO:0007669"/>
    <property type="project" value="UniProtKB-UniRule"/>
</dbReference>
<dbReference type="Gene3D" id="1.10.287.370">
    <property type="match status" value="1"/>
</dbReference>
<evidence type="ECO:0000256" key="4">
    <source>
        <dbReference type="ARBA" id="ARBA00016304"/>
    </source>
</evidence>
<proteinExistence type="inferred from homology"/>
<keyword evidence="5 9" id="KW-0963">Cytoplasm</keyword>
<name>A0A1F2P511_9EURY</name>
<evidence type="ECO:0000256" key="6">
    <source>
        <dbReference type="ARBA" id="ARBA00023186"/>
    </source>
</evidence>
<evidence type="ECO:0000256" key="8">
    <source>
        <dbReference type="ARBA" id="ARBA00033461"/>
    </source>
</evidence>
<dbReference type="AlphaFoldDB" id="A0A1F2P511"/>
<dbReference type="Pfam" id="PF01920">
    <property type="entry name" value="Prefoldin_2"/>
    <property type="match status" value="1"/>
</dbReference>
<dbReference type="Proteomes" id="UP000185779">
    <property type="component" value="Unassembled WGS sequence"/>
</dbReference>
<keyword evidence="12" id="KW-1185">Reference proteome</keyword>
<dbReference type="EMBL" id="LYOR01000003">
    <property type="protein sequence ID" value="OFV66330.1"/>
    <property type="molecule type" value="Genomic_DNA"/>
</dbReference>
<dbReference type="NCBIfam" id="TIGR02338">
    <property type="entry name" value="gimC_beta"/>
    <property type="match status" value="1"/>
</dbReference>
<keyword evidence="6 9" id="KW-0143">Chaperone</keyword>
<evidence type="ECO:0000256" key="1">
    <source>
        <dbReference type="ARBA" id="ARBA00004496"/>
    </source>
</evidence>
<comment type="caution">
    <text evidence="11">The sequence shown here is derived from an EMBL/GenBank/DDBJ whole genome shotgun (WGS) entry which is preliminary data.</text>
</comment>
<dbReference type="InterPro" id="IPR002777">
    <property type="entry name" value="PFD_beta-like"/>
</dbReference>
<evidence type="ECO:0000256" key="3">
    <source>
        <dbReference type="ARBA" id="ARBA00011716"/>
    </source>
</evidence>